<keyword evidence="7" id="KW-0347">Helicase</keyword>
<comment type="catalytic activity">
    <reaction evidence="4">
        <text>Couples ATP hydrolysis with the unwinding of duplex DNA by translocating in the 3'-5' direction.</text>
        <dbReference type="EC" id="5.6.2.4"/>
    </reaction>
</comment>
<dbReference type="InterPro" id="IPR014001">
    <property type="entry name" value="Helicase_ATP-bd"/>
</dbReference>
<dbReference type="Proteomes" id="UP000554482">
    <property type="component" value="Unassembled WGS sequence"/>
</dbReference>
<organism evidence="7 8">
    <name type="scientific">Thalictrum thalictroides</name>
    <name type="common">Rue-anemone</name>
    <name type="synonym">Anemone thalictroides</name>
    <dbReference type="NCBI Taxonomy" id="46969"/>
    <lineage>
        <taxon>Eukaryota</taxon>
        <taxon>Viridiplantae</taxon>
        <taxon>Streptophyta</taxon>
        <taxon>Embryophyta</taxon>
        <taxon>Tracheophyta</taxon>
        <taxon>Spermatophyta</taxon>
        <taxon>Magnoliopsida</taxon>
        <taxon>Ranunculales</taxon>
        <taxon>Ranunculaceae</taxon>
        <taxon>Thalictroideae</taxon>
        <taxon>Thalictrum</taxon>
    </lineage>
</organism>
<name>A0A7J6XGP7_THATH</name>
<evidence type="ECO:0000256" key="1">
    <source>
        <dbReference type="ARBA" id="ARBA00005446"/>
    </source>
</evidence>
<dbReference type="GO" id="GO:0043138">
    <property type="term" value="F:3'-5' DNA helicase activity"/>
    <property type="evidence" value="ECO:0007669"/>
    <property type="project" value="UniProtKB-EC"/>
</dbReference>
<sequence>MKGSSFRGISGTGPPLMEEEAHCCSQWGHDFRPDYKSLGMLKTQFPNISMIALTATATKKVQTDLMQMLRIPKCIKFVSTVNRPNLFYMVREKSSVGKVVIDEIAEFIRGSYTNNESGIVYCFSRKECEQVAKELRQKGISADHYHADMDAASREKVHMR</sequence>
<evidence type="ECO:0000313" key="7">
    <source>
        <dbReference type="EMBL" id="KAF5208288.1"/>
    </source>
</evidence>
<keyword evidence="7" id="KW-0547">Nucleotide-binding</keyword>
<comment type="caution">
    <text evidence="7">The sequence shown here is derived from an EMBL/GenBank/DDBJ whole genome shotgun (WGS) entry which is preliminary data.</text>
</comment>
<protein>
    <recommendedName>
        <fullName evidence="5">DNA 3'-5' helicase</fullName>
        <ecNumber evidence="5">5.6.2.4</ecNumber>
    </recommendedName>
</protein>
<accession>A0A7J6XGP7</accession>
<dbReference type="GO" id="GO:0005737">
    <property type="term" value="C:cytoplasm"/>
    <property type="evidence" value="ECO:0007669"/>
    <property type="project" value="TreeGrafter"/>
</dbReference>
<evidence type="ECO:0000256" key="3">
    <source>
        <dbReference type="ARBA" id="ARBA00023235"/>
    </source>
</evidence>
<keyword evidence="7" id="KW-0378">Hydrolase</keyword>
<dbReference type="GO" id="GO:0003677">
    <property type="term" value="F:DNA binding"/>
    <property type="evidence" value="ECO:0007669"/>
    <property type="project" value="UniProtKB-KW"/>
</dbReference>
<dbReference type="InterPro" id="IPR027417">
    <property type="entry name" value="P-loop_NTPase"/>
</dbReference>
<feature type="domain" description="Helicase ATP-binding" evidence="6">
    <location>
        <begin position="20"/>
        <end position="75"/>
    </location>
</feature>
<dbReference type="PANTHER" id="PTHR13710">
    <property type="entry name" value="DNA HELICASE RECQ FAMILY MEMBER"/>
    <property type="match status" value="1"/>
</dbReference>
<dbReference type="GO" id="GO:0009378">
    <property type="term" value="F:four-way junction helicase activity"/>
    <property type="evidence" value="ECO:0007669"/>
    <property type="project" value="TreeGrafter"/>
</dbReference>
<evidence type="ECO:0000256" key="2">
    <source>
        <dbReference type="ARBA" id="ARBA00023125"/>
    </source>
</evidence>
<dbReference type="AlphaFoldDB" id="A0A7J6XGP7"/>
<keyword evidence="2" id="KW-0238">DNA-binding</keyword>
<gene>
    <name evidence="7" type="ORF">FRX31_002124</name>
</gene>
<dbReference type="OrthoDB" id="10261556at2759"/>
<dbReference type="GO" id="GO:0005694">
    <property type="term" value="C:chromosome"/>
    <property type="evidence" value="ECO:0007669"/>
    <property type="project" value="TreeGrafter"/>
</dbReference>
<evidence type="ECO:0000256" key="4">
    <source>
        <dbReference type="ARBA" id="ARBA00034617"/>
    </source>
</evidence>
<dbReference type="EC" id="5.6.2.4" evidence="5"/>
<dbReference type="PROSITE" id="PS51192">
    <property type="entry name" value="HELICASE_ATP_BIND_1"/>
    <property type="match status" value="1"/>
</dbReference>
<dbReference type="GO" id="GO:0000724">
    <property type="term" value="P:double-strand break repair via homologous recombination"/>
    <property type="evidence" value="ECO:0007669"/>
    <property type="project" value="TreeGrafter"/>
</dbReference>
<comment type="similarity">
    <text evidence="1">Belongs to the helicase family. RecQ subfamily.</text>
</comment>
<dbReference type="SUPFAM" id="SSF52540">
    <property type="entry name" value="P-loop containing nucleoside triphosphate hydrolases"/>
    <property type="match status" value="1"/>
</dbReference>
<dbReference type="Gene3D" id="3.40.50.300">
    <property type="entry name" value="P-loop containing nucleotide triphosphate hydrolases"/>
    <property type="match status" value="2"/>
</dbReference>
<dbReference type="EMBL" id="JABWDY010000192">
    <property type="protein sequence ID" value="KAF5208288.1"/>
    <property type="molecule type" value="Genomic_DNA"/>
</dbReference>
<proteinExistence type="inferred from homology"/>
<evidence type="ECO:0000259" key="6">
    <source>
        <dbReference type="PROSITE" id="PS51192"/>
    </source>
</evidence>
<reference evidence="7 8" key="1">
    <citation type="submission" date="2020-06" db="EMBL/GenBank/DDBJ databases">
        <title>Transcriptomic and genomic resources for Thalictrum thalictroides and T. hernandezii: Facilitating candidate gene discovery in an emerging model plant lineage.</title>
        <authorList>
            <person name="Arias T."/>
            <person name="Riano-Pachon D.M."/>
            <person name="Di Stilio V.S."/>
        </authorList>
    </citation>
    <scope>NUCLEOTIDE SEQUENCE [LARGE SCALE GENOMIC DNA]</scope>
    <source>
        <strain evidence="8">cv. WT478/WT964</strain>
        <tissue evidence="7">Leaves</tissue>
    </source>
</reference>
<dbReference type="GO" id="GO:0016592">
    <property type="term" value="C:mediator complex"/>
    <property type="evidence" value="ECO:0007669"/>
    <property type="project" value="TreeGrafter"/>
</dbReference>
<keyword evidence="8" id="KW-1185">Reference proteome</keyword>
<dbReference type="PANTHER" id="PTHR13710:SF105">
    <property type="entry name" value="ATP-DEPENDENT DNA HELICASE Q1"/>
    <property type="match status" value="1"/>
</dbReference>
<evidence type="ECO:0000256" key="5">
    <source>
        <dbReference type="ARBA" id="ARBA00034808"/>
    </source>
</evidence>
<keyword evidence="3" id="KW-0413">Isomerase</keyword>
<evidence type="ECO:0000313" key="8">
    <source>
        <dbReference type="Proteomes" id="UP000554482"/>
    </source>
</evidence>
<keyword evidence="7" id="KW-0067">ATP-binding</keyword>